<comment type="caution">
    <text evidence="3">The sequence shown here is derived from an EMBL/GenBank/DDBJ whole genome shotgun (WGS) entry which is preliminary data.</text>
</comment>
<evidence type="ECO:0000313" key="4">
    <source>
        <dbReference type="Proteomes" id="UP000295351"/>
    </source>
</evidence>
<dbReference type="Pfam" id="PF06170">
    <property type="entry name" value="DUF983"/>
    <property type="match status" value="1"/>
</dbReference>
<gene>
    <name evidence="3" type="ORF">EV665_102469</name>
</gene>
<proteinExistence type="predicted"/>
<feature type="transmembrane region" description="Helical" evidence="2">
    <location>
        <begin position="104"/>
        <end position="122"/>
    </location>
</feature>
<keyword evidence="2" id="KW-0812">Transmembrane</keyword>
<keyword evidence="2" id="KW-0472">Membrane</keyword>
<evidence type="ECO:0000313" key="3">
    <source>
        <dbReference type="EMBL" id="TCN47945.1"/>
    </source>
</evidence>
<feature type="compositionally biased region" description="Polar residues" evidence="1">
    <location>
        <begin position="1"/>
        <end position="13"/>
    </location>
</feature>
<organism evidence="3 4">
    <name type="scientific">Shinella granuli</name>
    <dbReference type="NCBI Taxonomy" id="323621"/>
    <lineage>
        <taxon>Bacteria</taxon>
        <taxon>Pseudomonadati</taxon>
        <taxon>Pseudomonadota</taxon>
        <taxon>Alphaproteobacteria</taxon>
        <taxon>Hyphomicrobiales</taxon>
        <taxon>Rhizobiaceae</taxon>
        <taxon>Shinella</taxon>
    </lineage>
</organism>
<accession>A0A4R2D2V0</accession>
<reference evidence="3 4" key="1">
    <citation type="submission" date="2019-03" db="EMBL/GenBank/DDBJ databases">
        <title>Genomic Encyclopedia of Type Strains, Phase IV (KMG-IV): sequencing the most valuable type-strain genomes for metagenomic binning, comparative biology and taxonomic classification.</title>
        <authorList>
            <person name="Goeker M."/>
        </authorList>
    </citation>
    <scope>NUCLEOTIDE SEQUENCE [LARGE SCALE GENOMIC DNA]</scope>
    <source>
        <strain evidence="3 4">DSM 18401</strain>
    </source>
</reference>
<keyword evidence="2" id="KW-1133">Transmembrane helix</keyword>
<feature type="transmembrane region" description="Helical" evidence="2">
    <location>
        <begin position="75"/>
        <end position="92"/>
    </location>
</feature>
<sequence length="158" mass="17075">MQANETTGSTQHFGDSPAARPAERPLGRAIKRGMLNRCPACGSGRLFKSFVKPVENCAACGEDYTPQRADDLPPYLVITIVGHVVLGGYMATDLVWPLTTWQHLAIWAPITVILSLLLLQPIKGGAIGLQWALKMHGFGDKPEETEAETTAAYGDRTA</sequence>
<dbReference type="RefSeq" id="WP_064329800.1">
    <property type="nucleotide sequence ID" value="NZ_BAABEI010000012.1"/>
</dbReference>
<dbReference type="InterPro" id="IPR009325">
    <property type="entry name" value="DUF983"/>
</dbReference>
<protein>
    <submittedName>
        <fullName evidence="3">Uncharacterized protein (DUF983 family)</fullName>
    </submittedName>
</protein>
<evidence type="ECO:0000256" key="2">
    <source>
        <dbReference type="SAM" id="Phobius"/>
    </source>
</evidence>
<dbReference type="Proteomes" id="UP000295351">
    <property type="component" value="Unassembled WGS sequence"/>
</dbReference>
<keyword evidence="4" id="KW-1185">Reference proteome</keyword>
<evidence type="ECO:0000256" key="1">
    <source>
        <dbReference type="SAM" id="MobiDB-lite"/>
    </source>
</evidence>
<name>A0A4R2D2V0_SHIGR</name>
<dbReference type="NCBIfam" id="NF004633">
    <property type="entry name" value="PRK05978.1"/>
    <property type="match status" value="1"/>
</dbReference>
<dbReference type="AlphaFoldDB" id="A0A4R2D2V0"/>
<dbReference type="EMBL" id="SLVX01000002">
    <property type="protein sequence ID" value="TCN47945.1"/>
    <property type="molecule type" value="Genomic_DNA"/>
</dbReference>
<feature type="region of interest" description="Disordered" evidence="1">
    <location>
        <begin position="1"/>
        <end position="22"/>
    </location>
</feature>